<dbReference type="PROSITE" id="PS51898">
    <property type="entry name" value="TYR_RECOMBINASE"/>
    <property type="match status" value="1"/>
</dbReference>
<keyword evidence="1" id="KW-0233">DNA recombination</keyword>
<dbReference type="InterPro" id="IPR011010">
    <property type="entry name" value="DNA_brk_join_enz"/>
</dbReference>
<dbReference type="KEGG" id="nan:AArc1_2177"/>
<dbReference type="RefSeq" id="WP_117364560.1">
    <property type="nucleotide sequence ID" value="NZ_CP024047.1"/>
</dbReference>
<organism evidence="3 4">
    <name type="scientific">Natrarchaeobaculum sulfurireducens</name>
    <dbReference type="NCBI Taxonomy" id="2044521"/>
    <lineage>
        <taxon>Archaea</taxon>
        <taxon>Methanobacteriati</taxon>
        <taxon>Methanobacteriota</taxon>
        <taxon>Stenosarchaea group</taxon>
        <taxon>Halobacteria</taxon>
        <taxon>Halobacteriales</taxon>
        <taxon>Natrialbaceae</taxon>
        <taxon>Natrarchaeobaculum</taxon>
    </lineage>
</organism>
<evidence type="ECO:0000313" key="3">
    <source>
        <dbReference type="EMBL" id="AXR78493.1"/>
    </source>
</evidence>
<reference evidence="4" key="1">
    <citation type="submission" date="2017-10" db="EMBL/GenBank/DDBJ databases">
        <title>Phenotypic and genomic properties of facultatively anaerobic sulfur-reducing natronoarchaea from hypersaline soda lakes.</title>
        <authorList>
            <person name="Sorokin D.Y."/>
            <person name="Kublanov I.V."/>
            <person name="Roman P."/>
            <person name="Sinninghe Damste J.S."/>
            <person name="Golyshin P.N."/>
            <person name="Rojo D."/>
            <person name="Ciordia S."/>
            <person name="Mena Md.C."/>
            <person name="Ferrer M."/>
            <person name="Messina E."/>
            <person name="Smedile F."/>
            <person name="La Spada G."/>
            <person name="La Cono V."/>
            <person name="Yakimov M.M."/>
        </authorList>
    </citation>
    <scope>NUCLEOTIDE SEQUENCE [LARGE SCALE GENOMIC DNA]</scope>
    <source>
        <strain evidence="4">AArc1</strain>
    </source>
</reference>
<dbReference type="GO" id="GO:0015074">
    <property type="term" value="P:DNA integration"/>
    <property type="evidence" value="ECO:0007669"/>
    <property type="project" value="InterPro"/>
</dbReference>
<evidence type="ECO:0000256" key="1">
    <source>
        <dbReference type="ARBA" id="ARBA00023172"/>
    </source>
</evidence>
<dbReference type="InterPro" id="IPR002104">
    <property type="entry name" value="Integrase_catalytic"/>
</dbReference>
<dbReference type="Proteomes" id="UP000258707">
    <property type="component" value="Chromosome"/>
</dbReference>
<name>A0A346PG48_9EURY</name>
<gene>
    <name evidence="3" type="ORF">AArc1_2177</name>
</gene>
<dbReference type="InterPro" id="IPR013762">
    <property type="entry name" value="Integrase-like_cat_sf"/>
</dbReference>
<feature type="domain" description="Tyr recombinase" evidence="2">
    <location>
        <begin position="11"/>
        <end position="190"/>
    </location>
</feature>
<dbReference type="Gene3D" id="1.10.443.10">
    <property type="entry name" value="Intergrase catalytic core"/>
    <property type="match status" value="1"/>
</dbReference>
<sequence>MNLQQHANRDDMKVWLSQAEVAQLLEVAQDTQQRLAFSLGARCGLRSHEVLDVSPEDVVDTDAGTVLRVWHGKGDQFRETPVPRDLATTIRTVADVRDASRSAPLLEISTTRSLRRWLASAAEQLADETNDDGWRYLGFHDLRRTWATALAAADVDPLLVIDWGGWNDLETFLEHYRGTYSPEAQQREREKVAWLG</sequence>
<dbReference type="GeneID" id="37638964"/>
<dbReference type="Pfam" id="PF00589">
    <property type="entry name" value="Phage_integrase"/>
    <property type="match status" value="1"/>
</dbReference>
<dbReference type="GO" id="GO:0006310">
    <property type="term" value="P:DNA recombination"/>
    <property type="evidence" value="ECO:0007669"/>
    <property type="project" value="UniProtKB-KW"/>
</dbReference>
<dbReference type="AlphaFoldDB" id="A0A346PG48"/>
<protein>
    <submittedName>
        <fullName evidence="3">Transcriptional regulator, contains HTH domain</fullName>
    </submittedName>
</protein>
<evidence type="ECO:0000313" key="4">
    <source>
        <dbReference type="Proteomes" id="UP000258707"/>
    </source>
</evidence>
<dbReference type="GO" id="GO:0003677">
    <property type="term" value="F:DNA binding"/>
    <property type="evidence" value="ECO:0007669"/>
    <property type="project" value="InterPro"/>
</dbReference>
<evidence type="ECO:0000259" key="2">
    <source>
        <dbReference type="PROSITE" id="PS51898"/>
    </source>
</evidence>
<proteinExistence type="predicted"/>
<dbReference type="SUPFAM" id="SSF56349">
    <property type="entry name" value="DNA breaking-rejoining enzymes"/>
    <property type="match status" value="1"/>
</dbReference>
<dbReference type="EMBL" id="CP024047">
    <property type="protein sequence ID" value="AXR78493.1"/>
    <property type="molecule type" value="Genomic_DNA"/>
</dbReference>
<accession>A0A346PG48</accession>